<reference evidence="2 3" key="1">
    <citation type="submission" date="2012-08" db="EMBL/GenBank/DDBJ databases">
        <title>Oryza genome evolution.</title>
        <authorList>
            <person name="Wing R.A."/>
        </authorList>
    </citation>
    <scope>NUCLEOTIDE SEQUENCE</scope>
</reference>
<keyword evidence="3" id="KW-1185">Reference proteome</keyword>
<accession>A0A0D9XVB2</accession>
<protein>
    <submittedName>
        <fullName evidence="2">Uncharacterized protein</fullName>
    </submittedName>
</protein>
<dbReference type="HOGENOM" id="CLU_1888742_0_0_1"/>
<dbReference type="Gramene" id="LPERR11G19270.1">
    <property type="protein sequence ID" value="LPERR11G19270.1"/>
    <property type="gene ID" value="LPERR11G19270"/>
</dbReference>
<dbReference type="STRING" id="77586.A0A0D9XVB2"/>
<proteinExistence type="predicted"/>
<evidence type="ECO:0000313" key="3">
    <source>
        <dbReference type="Proteomes" id="UP000032180"/>
    </source>
</evidence>
<dbReference type="AlphaFoldDB" id="A0A0D9XVB2"/>
<dbReference type="EnsemblPlants" id="LPERR11G19270.1">
    <property type="protein sequence ID" value="LPERR11G19270.1"/>
    <property type="gene ID" value="LPERR11G19270"/>
</dbReference>
<feature type="region of interest" description="Disordered" evidence="1">
    <location>
        <begin position="29"/>
        <end position="51"/>
    </location>
</feature>
<organism evidence="2 3">
    <name type="scientific">Leersia perrieri</name>
    <dbReference type="NCBI Taxonomy" id="77586"/>
    <lineage>
        <taxon>Eukaryota</taxon>
        <taxon>Viridiplantae</taxon>
        <taxon>Streptophyta</taxon>
        <taxon>Embryophyta</taxon>
        <taxon>Tracheophyta</taxon>
        <taxon>Spermatophyta</taxon>
        <taxon>Magnoliopsida</taxon>
        <taxon>Liliopsida</taxon>
        <taxon>Poales</taxon>
        <taxon>Poaceae</taxon>
        <taxon>BOP clade</taxon>
        <taxon>Oryzoideae</taxon>
        <taxon>Oryzeae</taxon>
        <taxon>Oryzinae</taxon>
        <taxon>Leersia</taxon>
    </lineage>
</organism>
<reference evidence="2" key="3">
    <citation type="submission" date="2015-04" db="UniProtKB">
        <authorList>
            <consortium name="EnsemblPlants"/>
        </authorList>
    </citation>
    <scope>IDENTIFICATION</scope>
</reference>
<evidence type="ECO:0000256" key="1">
    <source>
        <dbReference type="SAM" id="MobiDB-lite"/>
    </source>
</evidence>
<evidence type="ECO:0000313" key="2">
    <source>
        <dbReference type="EnsemblPlants" id="LPERR11G19270.1"/>
    </source>
</evidence>
<name>A0A0D9XVB2_9ORYZ</name>
<reference evidence="3" key="2">
    <citation type="submission" date="2013-12" db="EMBL/GenBank/DDBJ databases">
        <authorList>
            <person name="Yu Y."/>
            <person name="Lee S."/>
            <person name="de Baynast K."/>
            <person name="Wissotski M."/>
            <person name="Liu L."/>
            <person name="Talag J."/>
            <person name="Goicoechea J."/>
            <person name="Angelova A."/>
            <person name="Jetty R."/>
            <person name="Kudrna D."/>
            <person name="Golser W."/>
            <person name="Rivera L."/>
            <person name="Zhang J."/>
            <person name="Wing R."/>
        </authorList>
    </citation>
    <scope>NUCLEOTIDE SEQUENCE</scope>
</reference>
<sequence>MEDCIDLFGVAKTRQDRLEVDRKFCAVEQLSEDTPTEPPATGQEDGQNHPEIGAFRSEDMVRELVQESESLSERKLRVICIVGFGEEPCRLIINDSSQRREEFPRASVSAEDRGANEIAAEILEQLSNPPLSPTR</sequence>
<dbReference type="Proteomes" id="UP000032180">
    <property type="component" value="Chromosome 11"/>
</dbReference>